<dbReference type="Pfam" id="PF00593">
    <property type="entry name" value="TonB_dep_Rec_b-barrel"/>
    <property type="match status" value="1"/>
</dbReference>
<dbReference type="PROSITE" id="PS01156">
    <property type="entry name" value="TONB_DEPENDENT_REC_2"/>
    <property type="match status" value="1"/>
</dbReference>
<dbReference type="Gene3D" id="2.170.130.10">
    <property type="entry name" value="TonB-dependent receptor, plug domain"/>
    <property type="match status" value="1"/>
</dbReference>
<dbReference type="InterPro" id="IPR039426">
    <property type="entry name" value="TonB-dep_rcpt-like"/>
</dbReference>
<evidence type="ECO:0000256" key="5">
    <source>
        <dbReference type="ARBA" id="ARBA00022729"/>
    </source>
</evidence>
<evidence type="ECO:0000259" key="13">
    <source>
        <dbReference type="Pfam" id="PF07715"/>
    </source>
</evidence>
<evidence type="ECO:0000256" key="6">
    <source>
        <dbReference type="ARBA" id="ARBA00023077"/>
    </source>
</evidence>
<name>A0AAE7BEU1_9BACT</name>
<gene>
    <name evidence="14" type="ORF">ADFLV_2165</name>
</gene>
<dbReference type="PROSITE" id="PS52016">
    <property type="entry name" value="TONB_DEPENDENT_REC_3"/>
    <property type="match status" value="1"/>
</dbReference>
<dbReference type="GO" id="GO:0044718">
    <property type="term" value="P:siderophore transmembrane transport"/>
    <property type="evidence" value="ECO:0007669"/>
    <property type="project" value="TreeGrafter"/>
</dbReference>
<evidence type="ECO:0000256" key="10">
    <source>
        <dbReference type="PROSITE-ProRule" id="PRU01360"/>
    </source>
</evidence>
<sequence length="641" mass="74081">MKKTIIYSTLIASILCASENEQFTLGQIDISEQKDVNNSTEILSEDIQLHNYTDISEALSNTSGVYLSNTGARAEKTISIRGFNSTRVAVFMDGIPMYVPYDGNFDYGRFTTADLSKIDISKGFSSVKYGANTMAGVINLVSKKPTKEFEGDISLGTTFDNDFGLSQYTTALNLGTKQDKYYLQFSGSIKDRDHFDLSDDYKATSNQPEGERLHSSSNDKKYSLKAGWTPTDESEYAIMYSKIDGEKEQQNTTIDDNSLSRSRYWNWPQWDKEGFYAFTDNKLGDNYLKTRWFYDKFDNYLENYNTDWKKVTWGSRYEDYSYGTSVEFGMPFKNHELVSSVSYKYDSHKGYDENDVKNEDYADKTVSLALEDTYSLTDSLALVTGISYDRLDDDKIWDEDGTFNIGSMDSFNPQIGLFYDINEQQKVSFTISRKTHLPTMKERYSEKMGEGLANPDLDAEKATHYEISYSNMLTSNFDVKTNLFLSDYKDAIQSVNVGSLTQNQNIGDFRHKGVELELNSYFDKFSSGINYTYIDIEDRDDSEYKRTGIAKHATFLYAKYDILKDLYIYANLKNEKDIYLQYRNNTYDKSNFTTVNTKLSYEYKDITFEAGVKNLFDENYYYDLGFYEPGREYFFNMKYSF</sequence>
<keyword evidence="6 11" id="KW-0798">TonB box</keyword>
<feature type="domain" description="TonB-dependent receptor plug" evidence="13">
    <location>
        <begin position="37"/>
        <end position="137"/>
    </location>
</feature>
<dbReference type="InterPro" id="IPR012910">
    <property type="entry name" value="Plug_dom"/>
</dbReference>
<dbReference type="RefSeq" id="WP_129011212.1">
    <property type="nucleotide sequence ID" value="NZ_CP053835.1"/>
</dbReference>
<evidence type="ECO:0000259" key="12">
    <source>
        <dbReference type="Pfam" id="PF00593"/>
    </source>
</evidence>
<evidence type="ECO:0000256" key="7">
    <source>
        <dbReference type="ARBA" id="ARBA00023136"/>
    </source>
</evidence>
<dbReference type="Pfam" id="PF07715">
    <property type="entry name" value="Plug"/>
    <property type="match status" value="1"/>
</dbReference>
<evidence type="ECO:0000256" key="9">
    <source>
        <dbReference type="ARBA" id="ARBA00023237"/>
    </source>
</evidence>
<dbReference type="GO" id="GO:0015344">
    <property type="term" value="F:siderophore uptake transmembrane transporter activity"/>
    <property type="evidence" value="ECO:0007669"/>
    <property type="project" value="TreeGrafter"/>
</dbReference>
<evidence type="ECO:0000256" key="1">
    <source>
        <dbReference type="ARBA" id="ARBA00004571"/>
    </source>
</evidence>
<keyword evidence="9 10" id="KW-0998">Cell outer membrane</keyword>
<keyword evidence="15" id="KW-1185">Reference proteome</keyword>
<dbReference type="GO" id="GO:0009279">
    <property type="term" value="C:cell outer membrane"/>
    <property type="evidence" value="ECO:0007669"/>
    <property type="project" value="UniProtKB-SubCell"/>
</dbReference>
<dbReference type="Proteomes" id="UP000503313">
    <property type="component" value="Chromosome"/>
</dbReference>
<dbReference type="SUPFAM" id="SSF56935">
    <property type="entry name" value="Porins"/>
    <property type="match status" value="1"/>
</dbReference>
<evidence type="ECO:0000313" key="15">
    <source>
        <dbReference type="Proteomes" id="UP000503313"/>
    </source>
</evidence>
<protein>
    <submittedName>
        <fullName evidence="14">TonB-dependent siderophore receptor</fullName>
    </submittedName>
</protein>
<evidence type="ECO:0000256" key="2">
    <source>
        <dbReference type="ARBA" id="ARBA00022448"/>
    </source>
</evidence>
<proteinExistence type="inferred from homology"/>
<evidence type="ECO:0000256" key="4">
    <source>
        <dbReference type="ARBA" id="ARBA00022692"/>
    </source>
</evidence>
<keyword evidence="7 10" id="KW-0472">Membrane</keyword>
<comment type="similarity">
    <text evidence="10 11">Belongs to the TonB-dependent receptor family.</text>
</comment>
<evidence type="ECO:0000256" key="11">
    <source>
        <dbReference type="RuleBase" id="RU003357"/>
    </source>
</evidence>
<dbReference type="Gene3D" id="2.40.170.20">
    <property type="entry name" value="TonB-dependent receptor, beta-barrel domain"/>
    <property type="match status" value="1"/>
</dbReference>
<dbReference type="InterPro" id="IPR000531">
    <property type="entry name" value="Beta-barrel_TonB"/>
</dbReference>
<organism evidence="14 15">
    <name type="scientific">Arcobacter defluvii</name>
    <dbReference type="NCBI Taxonomy" id="873191"/>
    <lineage>
        <taxon>Bacteria</taxon>
        <taxon>Pseudomonadati</taxon>
        <taxon>Campylobacterota</taxon>
        <taxon>Epsilonproteobacteria</taxon>
        <taxon>Campylobacterales</taxon>
        <taxon>Arcobacteraceae</taxon>
        <taxon>Arcobacter</taxon>
    </lineage>
</organism>
<evidence type="ECO:0000313" key="14">
    <source>
        <dbReference type="EMBL" id="QKF78175.1"/>
    </source>
</evidence>
<comment type="subcellular location">
    <subcellularLocation>
        <location evidence="1 10">Cell outer membrane</location>
        <topology evidence="1 10">Multi-pass membrane protein</topology>
    </subcellularLocation>
</comment>
<feature type="domain" description="TonB-dependent receptor-like beta-barrel" evidence="12">
    <location>
        <begin position="152"/>
        <end position="615"/>
    </location>
</feature>
<dbReference type="InterPro" id="IPR010917">
    <property type="entry name" value="TonB_rcpt_CS"/>
</dbReference>
<dbReference type="AlphaFoldDB" id="A0AAE7BEU1"/>
<dbReference type="PANTHER" id="PTHR30069">
    <property type="entry name" value="TONB-DEPENDENT OUTER MEMBRANE RECEPTOR"/>
    <property type="match status" value="1"/>
</dbReference>
<keyword evidence="2 10" id="KW-0813">Transport</keyword>
<dbReference type="KEGG" id="adz:ADFLV_2165"/>
<dbReference type="EMBL" id="CP053835">
    <property type="protein sequence ID" value="QKF78175.1"/>
    <property type="molecule type" value="Genomic_DNA"/>
</dbReference>
<dbReference type="PANTHER" id="PTHR30069:SF29">
    <property type="entry name" value="HEMOGLOBIN AND HEMOGLOBIN-HAPTOGLOBIN-BINDING PROTEIN 1-RELATED"/>
    <property type="match status" value="1"/>
</dbReference>
<accession>A0AAE7BEU1</accession>
<dbReference type="InterPro" id="IPR037066">
    <property type="entry name" value="Plug_dom_sf"/>
</dbReference>
<keyword evidence="4 10" id="KW-0812">Transmembrane</keyword>
<keyword evidence="8 14" id="KW-0675">Receptor</keyword>
<evidence type="ECO:0000256" key="8">
    <source>
        <dbReference type="ARBA" id="ARBA00023170"/>
    </source>
</evidence>
<reference evidence="14 15" key="1">
    <citation type="submission" date="2020-05" db="EMBL/GenBank/DDBJ databases">
        <title>Complete genome sequencing of Campylobacter and Arcobacter type strains.</title>
        <authorList>
            <person name="Miller W.G."/>
            <person name="Yee E."/>
        </authorList>
    </citation>
    <scope>NUCLEOTIDE SEQUENCE [LARGE SCALE GENOMIC DNA]</scope>
    <source>
        <strain evidence="14 15">LMG 25694</strain>
    </source>
</reference>
<dbReference type="InterPro" id="IPR036942">
    <property type="entry name" value="Beta-barrel_TonB_sf"/>
</dbReference>
<dbReference type="CDD" id="cd01347">
    <property type="entry name" value="ligand_gated_channel"/>
    <property type="match status" value="1"/>
</dbReference>
<evidence type="ECO:0000256" key="3">
    <source>
        <dbReference type="ARBA" id="ARBA00022452"/>
    </source>
</evidence>
<keyword evidence="3 10" id="KW-1134">Transmembrane beta strand</keyword>
<keyword evidence="5" id="KW-0732">Signal</keyword>